<name>A0A8K0D3W1_IGNLU</name>
<dbReference type="OrthoDB" id="269227at2759"/>
<dbReference type="InterPro" id="IPR000172">
    <property type="entry name" value="GMC_OxRdtase_N"/>
</dbReference>
<evidence type="ECO:0000313" key="7">
    <source>
        <dbReference type="Proteomes" id="UP000801492"/>
    </source>
</evidence>
<dbReference type="PANTHER" id="PTHR11552">
    <property type="entry name" value="GLUCOSE-METHANOL-CHOLINE GMC OXIDOREDUCTASE"/>
    <property type="match status" value="1"/>
</dbReference>
<dbReference type="Gene3D" id="3.30.560.10">
    <property type="entry name" value="Glucose Oxidase, domain 3"/>
    <property type="match status" value="1"/>
</dbReference>
<dbReference type="Pfam" id="PF05199">
    <property type="entry name" value="GMC_oxred_C"/>
    <property type="match status" value="1"/>
</dbReference>
<dbReference type="PIRSF" id="PIRSF000137">
    <property type="entry name" value="Alcohol_oxidase"/>
    <property type="match status" value="1"/>
</dbReference>
<evidence type="ECO:0000256" key="1">
    <source>
        <dbReference type="ARBA" id="ARBA00010790"/>
    </source>
</evidence>
<protein>
    <recommendedName>
        <fullName evidence="5">Glucose-methanol-choline oxidoreductase N-terminal domain-containing protein</fullName>
    </recommendedName>
</protein>
<dbReference type="Gene3D" id="3.50.50.60">
    <property type="entry name" value="FAD/NAD(P)-binding domain"/>
    <property type="match status" value="1"/>
</dbReference>
<dbReference type="Proteomes" id="UP000801492">
    <property type="component" value="Unassembled WGS sequence"/>
</dbReference>
<dbReference type="SUPFAM" id="SSF51905">
    <property type="entry name" value="FAD/NAD(P)-binding domain"/>
    <property type="match status" value="1"/>
</dbReference>
<dbReference type="GO" id="GO:0016614">
    <property type="term" value="F:oxidoreductase activity, acting on CH-OH group of donors"/>
    <property type="evidence" value="ECO:0007669"/>
    <property type="project" value="InterPro"/>
</dbReference>
<evidence type="ECO:0000256" key="4">
    <source>
        <dbReference type="RuleBase" id="RU003968"/>
    </source>
</evidence>
<evidence type="ECO:0000256" key="3">
    <source>
        <dbReference type="PIRSR" id="PIRSR000137-2"/>
    </source>
</evidence>
<comment type="similarity">
    <text evidence="1 4">Belongs to the GMC oxidoreductase family.</text>
</comment>
<dbReference type="AlphaFoldDB" id="A0A8K0D3W1"/>
<feature type="active site" description="Proton donor" evidence="2">
    <location>
        <position position="510"/>
    </location>
</feature>
<dbReference type="EMBL" id="VTPC01007245">
    <property type="protein sequence ID" value="KAF2894190.1"/>
    <property type="molecule type" value="Genomic_DNA"/>
</dbReference>
<dbReference type="Pfam" id="PF00732">
    <property type="entry name" value="GMC_oxred_N"/>
    <property type="match status" value="1"/>
</dbReference>
<evidence type="ECO:0000313" key="6">
    <source>
        <dbReference type="EMBL" id="KAF2894190.1"/>
    </source>
</evidence>
<keyword evidence="7" id="KW-1185">Reference proteome</keyword>
<keyword evidence="3 4" id="KW-0274">FAD</keyword>
<dbReference type="InterPro" id="IPR012132">
    <property type="entry name" value="GMC_OxRdtase"/>
</dbReference>
<evidence type="ECO:0000259" key="5">
    <source>
        <dbReference type="PROSITE" id="PS00623"/>
    </source>
</evidence>
<feature type="binding site" evidence="3">
    <location>
        <position position="106"/>
    </location>
    <ligand>
        <name>FAD</name>
        <dbReference type="ChEBI" id="CHEBI:57692"/>
    </ligand>
</feature>
<dbReference type="GO" id="GO:0050660">
    <property type="term" value="F:flavin adenine dinucleotide binding"/>
    <property type="evidence" value="ECO:0007669"/>
    <property type="project" value="InterPro"/>
</dbReference>
<keyword evidence="4" id="KW-0285">Flavoprotein</keyword>
<dbReference type="InterPro" id="IPR036188">
    <property type="entry name" value="FAD/NAD-bd_sf"/>
</dbReference>
<comment type="caution">
    <text evidence="6">The sequence shown here is derived from an EMBL/GenBank/DDBJ whole genome shotgun (WGS) entry which is preliminary data.</text>
</comment>
<accession>A0A8K0D3W1</accession>
<comment type="cofactor">
    <cofactor evidence="3">
        <name>FAD</name>
        <dbReference type="ChEBI" id="CHEBI:57692"/>
    </cofactor>
</comment>
<dbReference type="InterPro" id="IPR007867">
    <property type="entry name" value="GMC_OxRtase_C"/>
</dbReference>
<feature type="domain" description="Glucose-methanol-choline oxidoreductase N-terminal" evidence="5">
    <location>
        <begin position="104"/>
        <end position="127"/>
    </location>
</feature>
<gene>
    <name evidence="6" type="ORF">ILUMI_11980</name>
</gene>
<dbReference type="PANTHER" id="PTHR11552:SF158">
    <property type="entry name" value="GH23626P-RELATED"/>
    <property type="match status" value="1"/>
</dbReference>
<proteinExistence type="inferred from homology"/>
<dbReference type="PROSITE" id="PS00623">
    <property type="entry name" value="GMC_OXRED_1"/>
    <property type="match status" value="1"/>
</dbReference>
<sequence>MFIHCLKKSYEYRPINENVTDFGTYDYIVVGAGAAGAVIASRLSEDSNLKILLLEAGSHEDSFTDIPSNMLYSQGLRFNWNYKSVPQTTCCLGMVNNECPYPRGKVLGGSSVLNALMYVRGNKKDFDAWEKAGNSGWGYKDVLPYFKKSENSQINGDAGYHSEGGPLNVEYYRGPYSPIYQAFIDSNIELGRKIVDYNGKQQLGVAITQFNNINGRRDSTAKAFLSLSSSRRNLKIQTNSLATKILIDERRKIAYGVQFSHSKQLFAAKVSKEVILSPQLLMLSGIGPAKHLDKLKIPLIKDLSVGKNFQDHATYYGLLFSSNYSQPVNTLTKDVENFLQNWGPLINTVNTQALAFLQTKLVKISDVPDIELIMVPPLTKSPLRNFIQKAFHYTHETYNAIWAKLPRKSAFTVYLVLLHPKSRGILKLRSSDPYDYPLINLRFLSDPNNEDIERIYEGIQMTLEIINTTAFKTFEAHLVNVSLPACKIYEYLSKDFWYCHIRQLTMNIYHPIGTCKMGPNPTKGAVVDHDLKVNGIKQLRVADASVIPFTTSGHTSAPTIMIAERLSDMLQDKHINQC</sequence>
<evidence type="ECO:0000256" key="2">
    <source>
        <dbReference type="PIRSR" id="PIRSR000137-1"/>
    </source>
</evidence>
<feature type="active site" description="Proton acceptor" evidence="2">
    <location>
        <position position="554"/>
    </location>
</feature>
<dbReference type="SUPFAM" id="SSF54373">
    <property type="entry name" value="FAD-linked reductases, C-terminal domain"/>
    <property type="match status" value="1"/>
</dbReference>
<organism evidence="6 7">
    <name type="scientific">Ignelater luminosus</name>
    <name type="common">Cucubano</name>
    <name type="synonym">Pyrophorus luminosus</name>
    <dbReference type="NCBI Taxonomy" id="2038154"/>
    <lineage>
        <taxon>Eukaryota</taxon>
        <taxon>Metazoa</taxon>
        <taxon>Ecdysozoa</taxon>
        <taxon>Arthropoda</taxon>
        <taxon>Hexapoda</taxon>
        <taxon>Insecta</taxon>
        <taxon>Pterygota</taxon>
        <taxon>Neoptera</taxon>
        <taxon>Endopterygota</taxon>
        <taxon>Coleoptera</taxon>
        <taxon>Polyphaga</taxon>
        <taxon>Elateriformia</taxon>
        <taxon>Elateroidea</taxon>
        <taxon>Elateridae</taxon>
        <taxon>Agrypninae</taxon>
        <taxon>Pyrophorini</taxon>
        <taxon>Ignelater</taxon>
    </lineage>
</organism>
<reference evidence="6" key="1">
    <citation type="submission" date="2019-08" db="EMBL/GenBank/DDBJ databases">
        <title>The genome of the North American firefly Photinus pyralis.</title>
        <authorList>
            <consortium name="Photinus pyralis genome working group"/>
            <person name="Fallon T.R."/>
            <person name="Sander Lower S.E."/>
            <person name="Weng J.-K."/>
        </authorList>
    </citation>
    <scope>NUCLEOTIDE SEQUENCE</scope>
    <source>
        <strain evidence="6">TRF0915ILg1</strain>
        <tissue evidence="6">Whole body</tissue>
    </source>
</reference>